<accession>A0A6C0CR79</accession>
<evidence type="ECO:0000313" key="2">
    <source>
        <dbReference type="EMBL" id="QHT06370.1"/>
    </source>
</evidence>
<feature type="compositionally biased region" description="Basic residues" evidence="1">
    <location>
        <begin position="51"/>
        <end position="106"/>
    </location>
</feature>
<feature type="region of interest" description="Disordered" evidence="1">
    <location>
        <begin position="51"/>
        <end position="117"/>
    </location>
</feature>
<organism evidence="2">
    <name type="scientific">viral metagenome</name>
    <dbReference type="NCBI Taxonomy" id="1070528"/>
    <lineage>
        <taxon>unclassified sequences</taxon>
        <taxon>metagenomes</taxon>
        <taxon>organismal metagenomes</taxon>
    </lineage>
</organism>
<sequence>MKKVYCLKGSKQKCPKGYIQSVAQDGGICKKLCTRPDMEKKILKKLKRMLKTRKRKVHKHKVRKHKVRKHKTRKHRVRKHKTRKHNTRKHKTRKHNTRKHKVRKHNGGGEGQSQESQSDCASTCKTYKVDEVIIYTRSRMGVGSNDITGRIIKIGKPSNGWNSGVCCYTIETIGHGGQTGHLLEVPCGLKHLIRRPGEDAEETVMRGGPGRRGSNNNYGLNEGINPQQ</sequence>
<name>A0A6C0CR79_9ZZZZ</name>
<feature type="region of interest" description="Disordered" evidence="1">
    <location>
        <begin position="199"/>
        <end position="228"/>
    </location>
</feature>
<dbReference type="EMBL" id="MN739468">
    <property type="protein sequence ID" value="QHT06370.1"/>
    <property type="molecule type" value="Genomic_DNA"/>
</dbReference>
<proteinExistence type="predicted"/>
<evidence type="ECO:0000256" key="1">
    <source>
        <dbReference type="SAM" id="MobiDB-lite"/>
    </source>
</evidence>
<reference evidence="2" key="1">
    <citation type="journal article" date="2020" name="Nature">
        <title>Giant virus diversity and host interactions through global metagenomics.</title>
        <authorList>
            <person name="Schulz F."/>
            <person name="Roux S."/>
            <person name="Paez-Espino D."/>
            <person name="Jungbluth S."/>
            <person name="Walsh D.A."/>
            <person name="Denef V.J."/>
            <person name="McMahon K.D."/>
            <person name="Konstantinidis K.T."/>
            <person name="Eloe-Fadrosh E.A."/>
            <person name="Kyrpides N.C."/>
            <person name="Woyke T."/>
        </authorList>
    </citation>
    <scope>NUCLEOTIDE SEQUENCE</scope>
    <source>
        <strain evidence="2">GVMAG-M-3300021425-30</strain>
    </source>
</reference>
<dbReference type="AlphaFoldDB" id="A0A6C0CR79"/>
<protein>
    <submittedName>
        <fullName evidence="2">Uncharacterized protein</fullName>
    </submittedName>
</protein>